<keyword evidence="5" id="KW-1185">Reference proteome</keyword>
<accession>A0A328FH60</accession>
<dbReference type="OrthoDB" id="9762420at2"/>
<evidence type="ECO:0000313" key="5">
    <source>
        <dbReference type="Proteomes" id="UP000293902"/>
    </source>
</evidence>
<reference evidence="2 5" key="2">
    <citation type="submission" date="2019-02" db="EMBL/GenBank/DDBJ databases">
        <title>Complete genome sequence of Desulfobacter hydrogenophilus AcRS1.</title>
        <authorList>
            <person name="Marietou A."/>
            <person name="Lund M.B."/>
            <person name="Marshall I.P.G."/>
            <person name="Schreiber L."/>
            <person name="Jorgensen B."/>
        </authorList>
    </citation>
    <scope>NUCLEOTIDE SEQUENCE [LARGE SCALE GENOMIC DNA]</scope>
    <source>
        <strain evidence="2 5">AcRS1</strain>
    </source>
</reference>
<dbReference type="RefSeq" id="WP_111954822.1">
    <property type="nucleotide sequence ID" value="NZ_CP036313.1"/>
</dbReference>
<sequence>MLAPLQKPGLNQDLHLAKVTSVNDPEQLNRVQISLLSHSSATQQEGTLWARVAVPCAGSNKGTFFIPDVDDEVVVSFINGDSRYPVILGSLWNGNNQAPETLGGSGNAVDRWTLVGKAGTRIAIEEETAAEATIKFTTPGGTSGELTDAGGGKIEFSTAGTTITVNTQGVTVNTPLEVKVQATLVTVSAAQVKVDAPMSIFSGVVQAQTVITNSVVSASYTPGAGNIW</sequence>
<reference evidence="3 4" key="1">
    <citation type="submission" date="2018-06" db="EMBL/GenBank/DDBJ databases">
        <title>Complete Genome Sequence of Desulfobacter hydrogenophilus (DSM3380).</title>
        <authorList>
            <person name="Marietou A."/>
            <person name="Schreiber L."/>
            <person name="Marshall I."/>
            <person name="Jorgensen B."/>
        </authorList>
    </citation>
    <scope>NUCLEOTIDE SEQUENCE [LARGE SCALE GENOMIC DNA]</scope>
    <source>
        <strain evidence="3 4">DSM 3380</strain>
    </source>
</reference>
<dbReference type="SUPFAM" id="SSF69255">
    <property type="entry name" value="gp5 N-terminal domain-like"/>
    <property type="match status" value="1"/>
</dbReference>
<dbReference type="InterPro" id="IPR006531">
    <property type="entry name" value="Gp5/Vgr_OB"/>
</dbReference>
<dbReference type="InterPro" id="IPR037026">
    <property type="entry name" value="Vgr_OB-fold_dom_sf"/>
</dbReference>
<dbReference type="AlphaFoldDB" id="A0A328FH60"/>
<name>A0A328FH60_9BACT</name>
<evidence type="ECO:0000259" key="1">
    <source>
        <dbReference type="Pfam" id="PF04717"/>
    </source>
</evidence>
<gene>
    <name evidence="3" type="ORF">DO021_06265</name>
    <name evidence="2" type="ORF">EYB58_15795</name>
</gene>
<evidence type="ECO:0000313" key="3">
    <source>
        <dbReference type="EMBL" id="RAM02822.1"/>
    </source>
</evidence>
<dbReference type="Gene3D" id="2.40.50.230">
    <property type="entry name" value="Gp5 N-terminal domain"/>
    <property type="match status" value="1"/>
</dbReference>
<protein>
    <recommendedName>
        <fullName evidence="1">Gp5/Type VI secretion system Vgr protein OB-fold domain-containing protein</fullName>
    </recommendedName>
</protein>
<evidence type="ECO:0000313" key="4">
    <source>
        <dbReference type="Proteomes" id="UP000248798"/>
    </source>
</evidence>
<feature type="domain" description="Gp5/Type VI secretion system Vgr protein OB-fold" evidence="1">
    <location>
        <begin position="16"/>
        <end position="92"/>
    </location>
</feature>
<proteinExistence type="predicted"/>
<dbReference type="Proteomes" id="UP000293902">
    <property type="component" value="Chromosome"/>
</dbReference>
<organism evidence="3 4">
    <name type="scientific">Desulfobacter hydrogenophilus</name>
    <dbReference type="NCBI Taxonomy" id="2291"/>
    <lineage>
        <taxon>Bacteria</taxon>
        <taxon>Pseudomonadati</taxon>
        <taxon>Thermodesulfobacteriota</taxon>
        <taxon>Desulfobacteria</taxon>
        <taxon>Desulfobacterales</taxon>
        <taxon>Desulfobacteraceae</taxon>
        <taxon>Desulfobacter</taxon>
    </lineage>
</organism>
<dbReference type="EMBL" id="CP036313">
    <property type="protein sequence ID" value="QBH14248.1"/>
    <property type="molecule type" value="Genomic_DNA"/>
</dbReference>
<dbReference type="Proteomes" id="UP000248798">
    <property type="component" value="Unassembled WGS sequence"/>
</dbReference>
<dbReference type="Pfam" id="PF04717">
    <property type="entry name" value="Phage_base_V"/>
    <property type="match status" value="1"/>
</dbReference>
<evidence type="ECO:0000313" key="2">
    <source>
        <dbReference type="EMBL" id="QBH14248.1"/>
    </source>
</evidence>
<dbReference type="EMBL" id="QLNI01000010">
    <property type="protein sequence ID" value="RAM02822.1"/>
    <property type="molecule type" value="Genomic_DNA"/>
</dbReference>